<protein>
    <recommendedName>
        <fullName evidence="12">Dynein axonemal assembly factor 8</fullName>
    </recommendedName>
    <alternativeName>
        <fullName evidence="13">Dynein axonemal-associated protein 1</fullName>
    </alternativeName>
    <alternativeName>
        <fullName evidence="5">Nucleoside diphosphate kinase B</fullName>
    </alternativeName>
</protein>
<proteinExistence type="inferred from homology"/>
<keyword evidence="8" id="KW-0539">Nucleus</keyword>
<feature type="compositionally biased region" description="Basic and acidic residues" evidence="15">
    <location>
        <begin position="282"/>
        <end position="292"/>
    </location>
</feature>
<dbReference type="InterPro" id="IPR036850">
    <property type="entry name" value="NDK-like_dom_sf"/>
</dbReference>
<dbReference type="Pfam" id="PF15773">
    <property type="entry name" value="DAAP1"/>
    <property type="match status" value="1"/>
</dbReference>
<comment type="similarity">
    <text evidence="14">Belongs to the NDK family.</text>
</comment>
<dbReference type="Proteomes" id="UP000265040">
    <property type="component" value="Chromosome 8"/>
</dbReference>
<dbReference type="GO" id="GO:0070840">
    <property type="term" value="F:dynein complex binding"/>
    <property type="evidence" value="ECO:0007669"/>
    <property type="project" value="InterPro"/>
</dbReference>
<evidence type="ECO:0000256" key="8">
    <source>
        <dbReference type="ARBA" id="ARBA00023242"/>
    </source>
</evidence>
<dbReference type="RefSeq" id="XP_026203615.1">
    <property type="nucleotide sequence ID" value="XM_026347830.2"/>
</dbReference>
<organism evidence="17 18">
    <name type="scientific">Anabas testudineus</name>
    <name type="common">Climbing perch</name>
    <name type="synonym">Anthias testudineus</name>
    <dbReference type="NCBI Taxonomy" id="64144"/>
    <lineage>
        <taxon>Eukaryota</taxon>
        <taxon>Metazoa</taxon>
        <taxon>Chordata</taxon>
        <taxon>Craniata</taxon>
        <taxon>Vertebrata</taxon>
        <taxon>Euteleostomi</taxon>
        <taxon>Actinopterygii</taxon>
        <taxon>Neopterygii</taxon>
        <taxon>Teleostei</taxon>
        <taxon>Neoteleostei</taxon>
        <taxon>Acanthomorphata</taxon>
        <taxon>Anabantaria</taxon>
        <taxon>Anabantiformes</taxon>
        <taxon>Anabantoidei</taxon>
        <taxon>Anabantidae</taxon>
        <taxon>Anabas</taxon>
    </lineage>
</organism>
<evidence type="ECO:0000256" key="11">
    <source>
        <dbReference type="ARBA" id="ARBA00024190"/>
    </source>
</evidence>
<dbReference type="GeneTree" id="ENSGT00940000176030"/>
<evidence type="ECO:0000256" key="7">
    <source>
        <dbReference type="ARBA" id="ARBA00022723"/>
    </source>
</evidence>
<dbReference type="InterPro" id="IPR034907">
    <property type="entry name" value="NDK-like_dom"/>
</dbReference>
<dbReference type="PANTHER" id="PTHR46135">
    <property type="entry name" value="NME/NM23 FAMILY MEMBER 8"/>
    <property type="match status" value="1"/>
</dbReference>
<evidence type="ECO:0000259" key="16">
    <source>
        <dbReference type="Pfam" id="PF00334"/>
    </source>
</evidence>
<evidence type="ECO:0000256" key="10">
    <source>
        <dbReference type="ARBA" id="ARBA00024177"/>
    </source>
</evidence>
<evidence type="ECO:0000256" key="1">
    <source>
        <dbReference type="ARBA" id="ARBA00003465"/>
    </source>
</evidence>
<evidence type="ECO:0000256" key="12">
    <source>
        <dbReference type="ARBA" id="ARBA00024428"/>
    </source>
</evidence>
<comment type="function">
    <text evidence="10">In cyliated cells, dynein axonemal particle-specific protein required for deployment of ODA to the axoneme. Interacts with outer dynein arm (ODA) subunits.</text>
</comment>
<evidence type="ECO:0000256" key="14">
    <source>
        <dbReference type="PROSITE-ProRule" id="PRU00706"/>
    </source>
</evidence>
<dbReference type="SUPFAM" id="SSF54919">
    <property type="entry name" value="Nucleoside diphosphate kinase, NDK"/>
    <property type="match status" value="2"/>
</dbReference>
<keyword evidence="7" id="KW-0479">Metal-binding</keyword>
<evidence type="ECO:0000256" key="2">
    <source>
        <dbReference type="ARBA" id="ARBA00004123"/>
    </source>
</evidence>
<dbReference type="Ensembl" id="ENSATET00000074402.1">
    <property type="protein sequence ID" value="ENSATEP00000078310.1"/>
    <property type="gene ID" value="ENSATEG00000032662.1"/>
</dbReference>
<dbReference type="InterPro" id="IPR051766">
    <property type="entry name" value="TXND_domain-containing"/>
</dbReference>
<evidence type="ECO:0000256" key="6">
    <source>
        <dbReference type="ARBA" id="ARBA00022490"/>
    </source>
</evidence>
<evidence type="ECO:0000256" key="5">
    <source>
        <dbReference type="ARBA" id="ARBA00013499"/>
    </source>
</evidence>
<dbReference type="GeneID" id="113153922"/>
<evidence type="ECO:0000313" key="18">
    <source>
        <dbReference type="Proteomes" id="UP000265040"/>
    </source>
</evidence>
<evidence type="ECO:0000256" key="15">
    <source>
        <dbReference type="SAM" id="MobiDB-lite"/>
    </source>
</evidence>
<comment type="caution">
    <text evidence="14">Lacks conserved residue(s) required for the propagation of feature annotation.</text>
</comment>
<reference evidence="17" key="2">
    <citation type="submission" date="2025-08" db="UniProtKB">
        <authorList>
            <consortium name="Ensembl"/>
        </authorList>
    </citation>
    <scope>IDENTIFICATION</scope>
</reference>
<evidence type="ECO:0000313" key="17">
    <source>
        <dbReference type="Ensembl" id="ENSATEP00000078310.1"/>
    </source>
</evidence>
<keyword evidence="6" id="KW-0963">Cytoplasm</keyword>
<reference evidence="17 18" key="1">
    <citation type="submission" date="2021-04" db="EMBL/GenBank/DDBJ databases">
        <authorList>
            <consortium name="Wellcome Sanger Institute Data Sharing"/>
        </authorList>
    </citation>
    <scope>NUCLEOTIDE SEQUENCE [LARGE SCALE GENOMIC DNA]</scope>
</reference>
<evidence type="ECO:0000256" key="3">
    <source>
        <dbReference type="ARBA" id="ARBA00004466"/>
    </source>
</evidence>
<dbReference type="GO" id="GO:0120293">
    <property type="term" value="C:dynein axonemal particle"/>
    <property type="evidence" value="ECO:0007669"/>
    <property type="project" value="UniProtKB-SubCell"/>
</dbReference>
<keyword evidence="18" id="KW-1185">Reference proteome</keyword>
<sequence length="1349" mass="150254">MDFNRSSCWSSVLEQAKAHIPTIDFNSSTSEDADFITVFQRPAGLSLQTLEDSDSFSMEEADLEVELDACQSSIVELSRAEPDLSAKPESYKDLTVLSFARLDQWDLDNVLQNLKHVTIEPVKTHPSGDKDRSQTDIMERLAAFCKNQSSRSVSESVKSANYIRQNNNWNNTLENMVAELNQSHQERPTVFLDLRCPGPSEKPPQISPSLSSESQPPAKHNIHQQVSSAKKPNLDVHSGSQVDSKEVTGKSILLQKIRTNKRNGNTYPNTRTNPPSSGPRNEVGELKHEPSRPTRGNPSTVQLIPAQEPKQQSGQQRQQPEQTLQHVEHLQILKQLETHRPTKSVCQKQTAAEGTDVLYDFEASHLQPFSVSPEDITSKDCILLTVTLSSPGMVGHQAHGKRKHLYPADAKSHIYNTLVAWFLSLVGPDPHNNEGENVAKVPFWVAGLQQMWTENGLALHVLAVARQCYTQRKRNVDTHAPFYNHVCKFLSETSLAQIAHWLPELKILLAQQAFASPIHLPSSSLKSFISATFNKKAVDRTFGLSSGFYWQTVETQECVWKGRETTQELHTEVSLALGCSDFFLHPLITHYTLQLVFDSGLDVCGLWLLYPPQRFLTDSAGVIQSVDETCQPVFALAVRGPHAFSVLKDLTGSLCPLLPKKIAPTSVSALYRESQEPSLFNSPQLASEVHKKLCLWFSGRLVQNPNEHLKRVVPSSDGVRDSLFNLSSSSAFLCATTKADVLLVVSPAVPPCCYGQVLAVCERRGFGLMGLQRLQLQSNGAALLRLTNQQTRVFCSSPSATLNQEELESPCQCLVLLLRKENAMHHLVSLPGALMREFKAQKLLDRIHSRRVGVHAVEPSLCFHTVPYSNNLFDTFVKFMWTVPDPSGAILSHQKCQSNCDMEQVVILTLCGNNMNHGLSLLHRMLTERPEGDVEHEAFKLLGLKWLPVLTQLQAQELSPYEVGEQLFHSSLAVLTSSPVLLCALRRRDAFASLRKFLPHDYPGNLSVLMSSTPEVTFRQASLFFNHEMIYDPQMLLTVCLFKPGTWNHALDKIFHKLQQSGLMLVGMRIVTLDQTVATSLLPAESCPSDLEAHVEYLCSGSSLALCLQGNKAVTRLLDMLRQKDSSLWAHCYRSGSYQKAAEDVRRLFPDGLCCPASSTLDQQQVFSMCSDSLASVERQQFCTLAPVVQERLTPLVPSEQNGGSLIRSALWQTTCLLIPLNAPPLSQVPSQLEMLEKLLKSGCHLVAGRMSILNNEQRKHIADILEVSSVGSERMIHLCTAPCLILALQGEKIVTDFTFILKSIYKERSDLEKLGNIIIYPESTKEAKQLICYLFDALSPDSCHVIVP</sequence>
<feature type="domain" description="Nucleoside diphosphate kinase-like" evidence="16">
    <location>
        <begin position="1038"/>
        <end position="1121"/>
    </location>
</feature>
<comment type="subcellular location">
    <subcellularLocation>
        <location evidence="4">Cell projection</location>
        <location evidence="4">Lamellipodium</location>
    </subcellularLocation>
    <subcellularLocation>
        <location evidence="3">Cell projection</location>
        <location evidence="3">Ruffle</location>
    </subcellularLocation>
    <subcellularLocation>
        <location evidence="11">Dynein axonemal particle</location>
    </subcellularLocation>
    <subcellularLocation>
        <location evidence="2">Nucleus</location>
    </subcellularLocation>
</comment>
<feature type="compositionally biased region" description="Polar residues" evidence="15">
    <location>
        <begin position="262"/>
        <end position="279"/>
    </location>
</feature>
<name>A0AAQ6ILP1_ANATE</name>
<dbReference type="Gene3D" id="3.30.70.141">
    <property type="entry name" value="Nucleoside diphosphate kinase-like domain"/>
    <property type="match status" value="1"/>
</dbReference>
<evidence type="ECO:0000256" key="4">
    <source>
        <dbReference type="ARBA" id="ARBA00004510"/>
    </source>
</evidence>
<reference evidence="17" key="3">
    <citation type="submission" date="2025-09" db="UniProtKB">
        <authorList>
            <consortium name="Ensembl"/>
        </authorList>
    </citation>
    <scope>IDENTIFICATION</scope>
</reference>
<evidence type="ECO:0000256" key="13">
    <source>
        <dbReference type="ARBA" id="ARBA00030565"/>
    </source>
</evidence>
<dbReference type="PROSITE" id="PS51374">
    <property type="entry name" value="NDPK_LIKE"/>
    <property type="match status" value="1"/>
</dbReference>
<accession>A0AAQ6ILP1</accession>
<evidence type="ECO:0000256" key="9">
    <source>
        <dbReference type="ARBA" id="ARBA00023306"/>
    </source>
</evidence>
<feature type="region of interest" description="Disordered" evidence="15">
    <location>
        <begin position="192"/>
        <end position="301"/>
    </location>
</feature>
<keyword evidence="9" id="KW-0131">Cell cycle</keyword>
<dbReference type="InterPro" id="IPR031531">
    <property type="entry name" value="DNAAF8"/>
</dbReference>
<dbReference type="Pfam" id="PF00334">
    <property type="entry name" value="NDK"/>
    <property type="match status" value="1"/>
</dbReference>
<comment type="function">
    <text evidence="1">Major role in the synthesis of nucleoside triphosphates other than ATP.</text>
</comment>
<dbReference type="PANTHER" id="PTHR46135:SF4">
    <property type="entry name" value="DYNEIN AXONEMAL ASSEMBLY FACTOR 8"/>
    <property type="match status" value="1"/>
</dbReference>